<dbReference type="AlphaFoldDB" id="A0A133UZW0"/>
<dbReference type="Gene3D" id="1.10.357.140">
    <property type="entry name" value="UbiA prenyltransferase"/>
    <property type="match status" value="1"/>
</dbReference>
<proteinExistence type="predicted"/>
<evidence type="ECO:0000256" key="3">
    <source>
        <dbReference type="ARBA" id="ARBA00022989"/>
    </source>
</evidence>
<keyword evidence="7" id="KW-1185">Reference proteome</keyword>
<keyword evidence="2 5" id="KW-0812">Transmembrane</keyword>
<dbReference type="Gene3D" id="1.20.120.1780">
    <property type="entry name" value="UbiA prenyltransferase"/>
    <property type="match status" value="1"/>
</dbReference>
<feature type="transmembrane region" description="Helical" evidence="5">
    <location>
        <begin position="6"/>
        <end position="31"/>
    </location>
</feature>
<dbReference type="Pfam" id="PF01040">
    <property type="entry name" value="UbiA"/>
    <property type="match status" value="1"/>
</dbReference>
<feature type="transmembrane region" description="Helical" evidence="5">
    <location>
        <begin position="190"/>
        <end position="210"/>
    </location>
</feature>
<evidence type="ECO:0000256" key="4">
    <source>
        <dbReference type="ARBA" id="ARBA00023136"/>
    </source>
</evidence>
<dbReference type="InterPro" id="IPR050475">
    <property type="entry name" value="Prenyltransferase_related"/>
</dbReference>
<dbReference type="GO" id="GO:0016765">
    <property type="term" value="F:transferase activity, transferring alkyl or aryl (other than methyl) groups"/>
    <property type="evidence" value="ECO:0007669"/>
    <property type="project" value="InterPro"/>
</dbReference>
<feature type="transmembrane region" description="Helical" evidence="5">
    <location>
        <begin position="146"/>
        <end position="169"/>
    </location>
</feature>
<feature type="transmembrane region" description="Helical" evidence="5">
    <location>
        <begin position="116"/>
        <end position="134"/>
    </location>
</feature>
<dbReference type="PANTHER" id="PTHR42723">
    <property type="entry name" value="CHLOROPHYLL SYNTHASE"/>
    <property type="match status" value="1"/>
</dbReference>
<dbReference type="PANTHER" id="PTHR42723:SF1">
    <property type="entry name" value="CHLOROPHYLL SYNTHASE, CHLOROPLASTIC"/>
    <property type="match status" value="1"/>
</dbReference>
<keyword evidence="3 5" id="KW-1133">Transmembrane helix</keyword>
<sequence>MGFITSVAGVSLAGMFNLALILKIGLLFWFLHSIAHPINDHIDRESDKIGRPNAPIPAKLVTLRQVKVIILLDYIIAVLLILILPLNVLTRILATIFLVITFIFSAPPIHTNARGILASITIAIAFIIAFLGGWTEVVGKGFEVLLIPLSFLIGSTHIMAKIVVDIVDIDSDKRSGRNTLPMQIGIKRSFYIATVFGLLIVFMYLLTYFIGNLNIIYLFLGGIGSVITLIGLFRFREDYGRELGREYYKIVTLPTYIFPIAIILGSV</sequence>
<reference evidence="6 7" key="1">
    <citation type="journal article" date="2016" name="Sci. Rep.">
        <title>Metabolic traits of an uncultured archaeal lineage -MSBL1- from brine pools of the Red Sea.</title>
        <authorList>
            <person name="Mwirichia R."/>
            <person name="Alam I."/>
            <person name="Rashid M."/>
            <person name="Vinu M."/>
            <person name="Ba-Alawi W."/>
            <person name="Anthony Kamau A."/>
            <person name="Kamanda Ngugi D."/>
            <person name="Goker M."/>
            <person name="Klenk H.P."/>
            <person name="Bajic V."/>
            <person name="Stingl U."/>
        </authorList>
    </citation>
    <scope>NUCLEOTIDE SEQUENCE [LARGE SCALE GENOMIC DNA]</scope>
    <source>
        <strain evidence="6">SCGC-AAA259M10</strain>
    </source>
</reference>
<dbReference type="Proteomes" id="UP000070341">
    <property type="component" value="Unassembled WGS sequence"/>
</dbReference>
<evidence type="ECO:0000256" key="1">
    <source>
        <dbReference type="ARBA" id="ARBA00004651"/>
    </source>
</evidence>
<name>A0A133UZW0_9EURY</name>
<comment type="caution">
    <text evidence="6">The sequence shown here is derived from an EMBL/GenBank/DDBJ whole genome shotgun (WGS) entry which is preliminary data.</text>
</comment>
<dbReference type="EMBL" id="LHXU01000034">
    <property type="protein sequence ID" value="KXA99726.1"/>
    <property type="molecule type" value="Genomic_DNA"/>
</dbReference>
<accession>A0A133UZW0</accession>
<dbReference type="InterPro" id="IPR000537">
    <property type="entry name" value="UbiA_prenyltransferase"/>
</dbReference>
<comment type="subcellular location">
    <subcellularLocation>
        <location evidence="1">Cell membrane</location>
        <topology evidence="1">Multi-pass membrane protein</topology>
    </subcellularLocation>
</comment>
<protein>
    <recommendedName>
        <fullName evidence="8">Ubiquinone biosynthesis protein UbiA</fullName>
    </recommendedName>
</protein>
<feature type="transmembrane region" description="Helical" evidence="5">
    <location>
        <begin position="68"/>
        <end position="86"/>
    </location>
</feature>
<evidence type="ECO:0000256" key="5">
    <source>
        <dbReference type="SAM" id="Phobius"/>
    </source>
</evidence>
<evidence type="ECO:0008006" key="8">
    <source>
        <dbReference type="Google" id="ProtNLM"/>
    </source>
</evidence>
<evidence type="ECO:0000313" key="7">
    <source>
        <dbReference type="Proteomes" id="UP000070341"/>
    </source>
</evidence>
<feature type="transmembrane region" description="Helical" evidence="5">
    <location>
        <begin position="247"/>
        <end position="266"/>
    </location>
</feature>
<feature type="transmembrane region" description="Helical" evidence="5">
    <location>
        <begin position="92"/>
        <end position="109"/>
    </location>
</feature>
<evidence type="ECO:0000313" key="6">
    <source>
        <dbReference type="EMBL" id="KXA99726.1"/>
    </source>
</evidence>
<evidence type="ECO:0000256" key="2">
    <source>
        <dbReference type="ARBA" id="ARBA00022692"/>
    </source>
</evidence>
<gene>
    <name evidence="6" type="ORF">AKJ40_02560</name>
</gene>
<organism evidence="6 7">
    <name type="scientific">candidate division MSBL1 archaeon SCGC-AAA259M10</name>
    <dbReference type="NCBI Taxonomy" id="1698270"/>
    <lineage>
        <taxon>Archaea</taxon>
        <taxon>Methanobacteriati</taxon>
        <taxon>Methanobacteriota</taxon>
        <taxon>candidate division MSBL1</taxon>
    </lineage>
</organism>
<dbReference type="InterPro" id="IPR044878">
    <property type="entry name" value="UbiA_sf"/>
</dbReference>
<dbReference type="GO" id="GO:0005886">
    <property type="term" value="C:plasma membrane"/>
    <property type="evidence" value="ECO:0007669"/>
    <property type="project" value="UniProtKB-SubCell"/>
</dbReference>
<keyword evidence="4 5" id="KW-0472">Membrane</keyword>
<feature type="transmembrane region" description="Helical" evidence="5">
    <location>
        <begin position="216"/>
        <end position="235"/>
    </location>
</feature>